<gene>
    <name evidence="1" type="ORF">PoMZ_13069</name>
</gene>
<name>A0A4P7NUJ5_PYROR</name>
<dbReference type="AlphaFoldDB" id="A0A4P7NUJ5"/>
<dbReference type="EMBL" id="CP034210">
    <property type="protein sequence ID" value="QBZ66099.1"/>
    <property type="molecule type" value="Genomic_DNA"/>
</dbReference>
<evidence type="ECO:0000313" key="1">
    <source>
        <dbReference type="EMBL" id="QBZ66099.1"/>
    </source>
</evidence>
<proteinExistence type="predicted"/>
<reference evidence="1 2" key="1">
    <citation type="journal article" date="2019" name="Mol. Biol. Evol.">
        <title>Blast fungal genomes show frequent chromosomal changes, gene gains and losses, and effector gene turnover.</title>
        <authorList>
            <person name="Gomez Luciano L.B."/>
            <person name="Jason Tsai I."/>
            <person name="Chuma I."/>
            <person name="Tosa Y."/>
            <person name="Chen Y.H."/>
            <person name="Li J.Y."/>
            <person name="Li M.Y."/>
            <person name="Jade Lu M.Y."/>
            <person name="Nakayashiki H."/>
            <person name="Li W.H."/>
        </authorList>
    </citation>
    <scope>NUCLEOTIDE SEQUENCE [LARGE SCALE GENOMIC DNA]</scope>
    <source>
        <strain evidence="1">MZ5-1-6</strain>
    </source>
</reference>
<dbReference type="Proteomes" id="UP000294847">
    <property type="component" value="Chromosome 7"/>
</dbReference>
<accession>A0A4P7NUJ5</accession>
<organism evidence="1 2">
    <name type="scientific">Pyricularia oryzae</name>
    <name type="common">Rice blast fungus</name>
    <name type="synonym">Magnaporthe oryzae</name>
    <dbReference type="NCBI Taxonomy" id="318829"/>
    <lineage>
        <taxon>Eukaryota</taxon>
        <taxon>Fungi</taxon>
        <taxon>Dikarya</taxon>
        <taxon>Ascomycota</taxon>
        <taxon>Pezizomycotina</taxon>
        <taxon>Sordariomycetes</taxon>
        <taxon>Sordariomycetidae</taxon>
        <taxon>Magnaporthales</taxon>
        <taxon>Pyriculariaceae</taxon>
        <taxon>Pyricularia</taxon>
    </lineage>
</organism>
<sequence>MDKGTWRLLQRLLMWLPRRVRHSRKASRQFDAFL</sequence>
<evidence type="ECO:0000313" key="2">
    <source>
        <dbReference type="Proteomes" id="UP000294847"/>
    </source>
</evidence>
<protein>
    <submittedName>
        <fullName evidence="1">Uncharacterized protein</fullName>
    </submittedName>
</protein>